<keyword evidence="4" id="KW-1185">Reference proteome</keyword>
<name>A0A6A6PWE6_9PEZI</name>
<dbReference type="RefSeq" id="XP_033590624.1">
    <property type="nucleotide sequence ID" value="XM_033736911.1"/>
</dbReference>
<feature type="compositionally biased region" description="Low complexity" evidence="2">
    <location>
        <begin position="117"/>
        <end position="130"/>
    </location>
</feature>
<dbReference type="OrthoDB" id="3364649at2759"/>
<dbReference type="GO" id="GO:0051301">
    <property type="term" value="P:cell division"/>
    <property type="evidence" value="ECO:0007669"/>
    <property type="project" value="InterPro"/>
</dbReference>
<gene>
    <name evidence="3" type="ORF">BDY17DRAFT_322932</name>
</gene>
<feature type="coiled-coil region" evidence="1">
    <location>
        <begin position="446"/>
        <end position="473"/>
    </location>
</feature>
<evidence type="ECO:0000313" key="4">
    <source>
        <dbReference type="Proteomes" id="UP000799767"/>
    </source>
</evidence>
<protein>
    <submittedName>
        <fullName evidence="3">Mis12-Mtw1 protein family-domain-containing protein</fullName>
    </submittedName>
</protein>
<dbReference type="PANTHER" id="PTHR14778:SF2">
    <property type="entry name" value="KINETOCHORE-ASSOCIATED PROTEIN DSN1 HOMOLOG"/>
    <property type="match status" value="1"/>
</dbReference>
<dbReference type="GO" id="GO:0007059">
    <property type="term" value="P:chromosome segregation"/>
    <property type="evidence" value="ECO:0007669"/>
    <property type="project" value="InterPro"/>
</dbReference>
<evidence type="ECO:0000256" key="2">
    <source>
        <dbReference type="SAM" id="MobiDB-lite"/>
    </source>
</evidence>
<keyword evidence="1" id="KW-0175">Coiled coil</keyword>
<reference evidence="3" key="1">
    <citation type="journal article" date="2020" name="Stud. Mycol.">
        <title>101 Dothideomycetes genomes: a test case for predicting lifestyles and emergence of pathogens.</title>
        <authorList>
            <person name="Haridas S."/>
            <person name="Albert R."/>
            <person name="Binder M."/>
            <person name="Bloem J."/>
            <person name="Labutti K."/>
            <person name="Salamov A."/>
            <person name="Andreopoulos B."/>
            <person name="Baker S."/>
            <person name="Barry K."/>
            <person name="Bills G."/>
            <person name="Bluhm B."/>
            <person name="Cannon C."/>
            <person name="Castanera R."/>
            <person name="Culley D."/>
            <person name="Daum C."/>
            <person name="Ezra D."/>
            <person name="Gonzalez J."/>
            <person name="Henrissat B."/>
            <person name="Kuo A."/>
            <person name="Liang C."/>
            <person name="Lipzen A."/>
            <person name="Lutzoni F."/>
            <person name="Magnuson J."/>
            <person name="Mondo S."/>
            <person name="Nolan M."/>
            <person name="Ohm R."/>
            <person name="Pangilinan J."/>
            <person name="Park H.-J."/>
            <person name="Ramirez L."/>
            <person name="Alfaro M."/>
            <person name="Sun H."/>
            <person name="Tritt A."/>
            <person name="Yoshinaga Y."/>
            <person name="Zwiers L.-H."/>
            <person name="Turgeon B."/>
            <person name="Goodwin S."/>
            <person name="Spatafora J."/>
            <person name="Crous P."/>
            <person name="Grigoriev I."/>
        </authorList>
    </citation>
    <scope>NUCLEOTIDE SEQUENCE</scope>
    <source>
        <strain evidence="3">CBS 113389</strain>
    </source>
</reference>
<accession>A0A6A6PWE6</accession>
<dbReference type="PANTHER" id="PTHR14778">
    <property type="entry name" value="KINETOCHORE-ASSOCIATED PROTEIN DSN1 HOMOLOG"/>
    <property type="match status" value="1"/>
</dbReference>
<dbReference type="GO" id="GO:0000444">
    <property type="term" value="C:MIS12/MIND type complex"/>
    <property type="evidence" value="ECO:0007669"/>
    <property type="project" value="InterPro"/>
</dbReference>
<proteinExistence type="predicted"/>
<feature type="compositionally biased region" description="Basic and acidic residues" evidence="2">
    <location>
        <begin position="202"/>
        <end position="213"/>
    </location>
</feature>
<sequence length="606" mass="66547">MSLTLARSPLEPIVMNGAGSSKRRGARFSMEGVEESEPPAKKSRVDGAQTATVATKEQDGDAGAVSKRKRKVYEEDRDGFSFSKSRKAKASKAPSIRDSTAERASPTKAPSLPSQLEAVPATTEEPAPKTTGRKVRRKLPTTPEREAAAKPPRRSKRLSGDNVEEQRGSPHKPAHAQSHANHERSPSPFRAKPLTIEKKRRRGEDGVEEEKITRIQLPFADTPVIKRNREMRKGSAENGQRRSSSGMRGRRASSLIDEGRGNGEWTARASHPKTPTGNPSSSSLYAKTWPTSRSAQTRRPSALVPDVFASMLQDEDDMKNLPAMHPAMESVDRIHADNAVPNTALPHSEVPTAEFFKHISANLTEPRRMRCLLGWCGLRALPPKPEAPKDASASSNLQFQAMQAARVVQEELSQDLITKGVLSDWFSRDESVPPQTPLRMKANPRNVANTIKAEELERELERLKKERAEWDVLAASTARLASPAKEDAEIPGHLSPLRPDLLDSPQRAILEQLQTASTGSSTEPAAIEQRLGSLSANLEFTVDQFAHGVHALAAVRDTAERLAERVLDDAARVLEERERERKANGKAVDAMDALRGLAKVLNAKER</sequence>
<feature type="region of interest" description="Disordered" evidence="2">
    <location>
        <begin position="1"/>
        <end position="300"/>
    </location>
</feature>
<dbReference type="Pfam" id="PF08202">
    <property type="entry name" value="MIS13"/>
    <property type="match status" value="2"/>
</dbReference>
<evidence type="ECO:0000313" key="3">
    <source>
        <dbReference type="EMBL" id="KAF2484054.1"/>
    </source>
</evidence>
<dbReference type="EMBL" id="MU001634">
    <property type="protein sequence ID" value="KAF2484054.1"/>
    <property type="molecule type" value="Genomic_DNA"/>
</dbReference>
<organism evidence="3 4">
    <name type="scientific">Neohortaea acidophila</name>
    <dbReference type="NCBI Taxonomy" id="245834"/>
    <lineage>
        <taxon>Eukaryota</taxon>
        <taxon>Fungi</taxon>
        <taxon>Dikarya</taxon>
        <taxon>Ascomycota</taxon>
        <taxon>Pezizomycotina</taxon>
        <taxon>Dothideomycetes</taxon>
        <taxon>Dothideomycetidae</taxon>
        <taxon>Mycosphaerellales</taxon>
        <taxon>Teratosphaeriaceae</taxon>
        <taxon>Neohortaea</taxon>
    </lineage>
</organism>
<evidence type="ECO:0000256" key="1">
    <source>
        <dbReference type="SAM" id="Coils"/>
    </source>
</evidence>
<dbReference type="GeneID" id="54477913"/>
<dbReference type="AlphaFoldDB" id="A0A6A6PWE6"/>
<feature type="compositionally biased region" description="Polar residues" evidence="2">
    <location>
        <begin position="273"/>
        <end position="299"/>
    </location>
</feature>
<dbReference type="InterPro" id="IPR013218">
    <property type="entry name" value="Dsn1/Mis13"/>
</dbReference>
<dbReference type="Proteomes" id="UP000799767">
    <property type="component" value="Unassembled WGS sequence"/>
</dbReference>